<evidence type="ECO:0000256" key="1">
    <source>
        <dbReference type="ARBA" id="ARBA00023002"/>
    </source>
</evidence>
<dbReference type="GO" id="GO:0016491">
    <property type="term" value="F:oxidoreductase activity"/>
    <property type="evidence" value="ECO:0007669"/>
    <property type="project" value="UniProtKB-KW"/>
</dbReference>
<dbReference type="InterPro" id="IPR036188">
    <property type="entry name" value="FAD/NAD-bd_sf"/>
</dbReference>
<dbReference type="PANTHER" id="PTHR13847:SF289">
    <property type="entry name" value="GLYCINE OXIDASE"/>
    <property type="match status" value="1"/>
</dbReference>
<dbReference type="InterPro" id="IPR006076">
    <property type="entry name" value="FAD-dep_OxRdtase"/>
</dbReference>
<dbReference type="Proteomes" id="UP000294692">
    <property type="component" value="Unassembled WGS sequence"/>
</dbReference>
<organism evidence="3 4">
    <name type="scientific">Paracandidimonas soli</name>
    <dbReference type="NCBI Taxonomy" id="1917182"/>
    <lineage>
        <taxon>Bacteria</taxon>
        <taxon>Pseudomonadati</taxon>
        <taxon>Pseudomonadota</taxon>
        <taxon>Betaproteobacteria</taxon>
        <taxon>Burkholderiales</taxon>
        <taxon>Alcaligenaceae</taxon>
        <taxon>Paracandidimonas</taxon>
    </lineage>
</organism>
<keyword evidence="4" id="KW-1185">Reference proteome</keyword>
<proteinExistence type="predicted"/>
<feature type="domain" description="FAD dependent oxidoreductase" evidence="2">
    <location>
        <begin position="6"/>
        <end position="392"/>
    </location>
</feature>
<dbReference type="AlphaFoldDB" id="A0A4R3VFP5"/>
<sequence>MSKTALVLGAGIVGTCTAIHLALRGYSVTLLDRKAPGSETSYGNSGIIQREAVEPYGFPQDLRILREAAFKIGARVNYHFDALPGLAPDLLRYWSNSRPGRHARLSKHHAKLIECCLDEHELLIGMSGAGDLVGQDGFRFVYRSQATMDSAIDRAQRLAREYGVSYSIQDRHAIAQLEPALKREVAGALHWLDPWRIKNPGELVSRYAELFLRQGGHIVQGDANTLHATSMGWGVASDAGRVDAEAAVIALGPWSAELARKFGYGFPLLPIRGYHRHYLGTGPQLPMVDADGGYMIAPMQQGWRITTGAEFARLEAPSTPVQLTRAEILARELFELPQAVESEPWRGARPCMVDLLPVMGAATRHRGLWFNFGHAHQGFTLGPVSGRLIAELMSGSTPLLDPAPYSPARFS</sequence>
<evidence type="ECO:0000259" key="2">
    <source>
        <dbReference type="Pfam" id="PF01266"/>
    </source>
</evidence>
<dbReference type="EMBL" id="SMBX01000001">
    <property type="protein sequence ID" value="TCV02833.1"/>
    <property type="molecule type" value="Genomic_DNA"/>
</dbReference>
<name>A0A4R3VFP5_9BURK</name>
<dbReference type="Pfam" id="PF01266">
    <property type="entry name" value="DAO"/>
    <property type="match status" value="1"/>
</dbReference>
<evidence type="ECO:0000313" key="4">
    <source>
        <dbReference type="Proteomes" id="UP000294692"/>
    </source>
</evidence>
<protein>
    <submittedName>
        <fullName evidence="3">D-amino-acid dehydrogenase</fullName>
    </submittedName>
</protein>
<dbReference type="GO" id="GO:0005737">
    <property type="term" value="C:cytoplasm"/>
    <property type="evidence" value="ECO:0007669"/>
    <property type="project" value="TreeGrafter"/>
</dbReference>
<gene>
    <name evidence="3" type="ORF">EV686_101290</name>
</gene>
<accession>A0A4R3VFP5</accession>
<keyword evidence="1" id="KW-0560">Oxidoreductase</keyword>
<dbReference type="RefSeq" id="WP_132472732.1">
    <property type="nucleotide sequence ID" value="NZ_SMBX01000001.1"/>
</dbReference>
<dbReference type="Gene3D" id="3.30.9.10">
    <property type="entry name" value="D-Amino Acid Oxidase, subunit A, domain 2"/>
    <property type="match status" value="1"/>
</dbReference>
<dbReference type="OrthoDB" id="18526at2"/>
<dbReference type="Gene3D" id="3.50.50.60">
    <property type="entry name" value="FAD/NAD(P)-binding domain"/>
    <property type="match status" value="2"/>
</dbReference>
<dbReference type="SUPFAM" id="SSF51905">
    <property type="entry name" value="FAD/NAD(P)-binding domain"/>
    <property type="match status" value="1"/>
</dbReference>
<evidence type="ECO:0000313" key="3">
    <source>
        <dbReference type="EMBL" id="TCV02833.1"/>
    </source>
</evidence>
<comment type="caution">
    <text evidence="3">The sequence shown here is derived from an EMBL/GenBank/DDBJ whole genome shotgun (WGS) entry which is preliminary data.</text>
</comment>
<dbReference type="PANTHER" id="PTHR13847">
    <property type="entry name" value="SARCOSINE DEHYDROGENASE-RELATED"/>
    <property type="match status" value="1"/>
</dbReference>
<reference evidence="3 4" key="1">
    <citation type="submission" date="2019-03" db="EMBL/GenBank/DDBJ databases">
        <title>Genomic Encyclopedia of Type Strains, Phase IV (KMG-IV): sequencing the most valuable type-strain genomes for metagenomic binning, comparative biology and taxonomic classification.</title>
        <authorList>
            <person name="Goeker M."/>
        </authorList>
    </citation>
    <scope>NUCLEOTIDE SEQUENCE [LARGE SCALE GENOMIC DNA]</scope>
    <source>
        <strain evidence="3 4">DSM 100048</strain>
    </source>
</reference>